<evidence type="ECO:0000256" key="2">
    <source>
        <dbReference type="ARBA" id="ARBA00007362"/>
    </source>
</evidence>
<feature type="transmembrane region" description="Helical" evidence="6">
    <location>
        <begin position="40"/>
        <end position="57"/>
    </location>
</feature>
<evidence type="ECO:0000259" key="7">
    <source>
        <dbReference type="Pfam" id="PF00892"/>
    </source>
</evidence>
<gene>
    <name evidence="8" type="ORF">L21SP5_03365</name>
</gene>
<dbReference type="AlphaFoldDB" id="A0A0S2I411"/>
<feature type="transmembrane region" description="Helical" evidence="6">
    <location>
        <begin position="97"/>
        <end position="116"/>
    </location>
</feature>
<evidence type="ECO:0000313" key="9">
    <source>
        <dbReference type="Proteomes" id="UP000064893"/>
    </source>
</evidence>
<comment type="subcellular location">
    <subcellularLocation>
        <location evidence="1">Membrane</location>
        <topology evidence="1">Multi-pass membrane protein</topology>
    </subcellularLocation>
</comment>
<evidence type="ECO:0000313" key="8">
    <source>
        <dbReference type="EMBL" id="ALO16978.1"/>
    </source>
</evidence>
<evidence type="ECO:0000256" key="1">
    <source>
        <dbReference type="ARBA" id="ARBA00004141"/>
    </source>
</evidence>
<organism evidence="8 9">
    <name type="scientific">Salinivirga cyanobacteriivorans</name>
    <dbReference type="NCBI Taxonomy" id="1307839"/>
    <lineage>
        <taxon>Bacteria</taxon>
        <taxon>Pseudomonadati</taxon>
        <taxon>Bacteroidota</taxon>
        <taxon>Bacteroidia</taxon>
        <taxon>Bacteroidales</taxon>
        <taxon>Salinivirgaceae</taxon>
        <taxon>Salinivirga</taxon>
    </lineage>
</organism>
<dbReference type="InterPro" id="IPR000620">
    <property type="entry name" value="EamA_dom"/>
</dbReference>
<dbReference type="GO" id="GO:0016020">
    <property type="term" value="C:membrane"/>
    <property type="evidence" value="ECO:0007669"/>
    <property type="project" value="UniProtKB-SubCell"/>
</dbReference>
<keyword evidence="5 6" id="KW-0472">Membrane</keyword>
<accession>A0A0S2I411</accession>
<dbReference type="STRING" id="1307839.L21SP5_03365"/>
<feature type="transmembrane region" description="Helical" evidence="6">
    <location>
        <begin position="221"/>
        <end position="243"/>
    </location>
</feature>
<keyword evidence="4 6" id="KW-1133">Transmembrane helix</keyword>
<dbReference type="PATRIC" id="fig|1307839.3.peg.3538"/>
<dbReference type="InterPro" id="IPR037185">
    <property type="entry name" value="EmrE-like"/>
</dbReference>
<feature type="transmembrane region" description="Helical" evidence="6">
    <location>
        <begin position="192"/>
        <end position="209"/>
    </location>
</feature>
<feature type="transmembrane region" description="Helical" evidence="6">
    <location>
        <begin position="12"/>
        <end position="34"/>
    </location>
</feature>
<feature type="domain" description="EamA" evidence="7">
    <location>
        <begin position="184"/>
        <end position="294"/>
    </location>
</feature>
<keyword evidence="9" id="KW-1185">Reference proteome</keyword>
<keyword evidence="3 6" id="KW-0812">Transmembrane</keyword>
<dbReference type="PANTHER" id="PTHR32322:SF2">
    <property type="entry name" value="EAMA DOMAIN-CONTAINING PROTEIN"/>
    <property type="match status" value="1"/>
</dbReference>
<comment type="similarity">
    <text evidence="2">Belongs to the EamA transporter family.</text>
</comment>
<dbReference type="SUPFAM" id="SSF103481">
    <property type="entry name" value="Multidrug resistance efflux transporter EmrE"/>
    <property type="match status" value="2"/>
</dbReference>
<dbReference type="OrthoDB" id="9809509at2"/>
<dbReference type="PANTHER" id="PTHR32322">
    <property type="entry name" value="INNER MEMBRANE TRANSPORTER"/>
    <property type="match status" value="1"/>
</dbReference>
<feature type="transmembrane region" description="Helical" evidence="6">
    <location>
        <begin position="255"/>
        <end position="271"/>
    </location>
</feature>
<feature type="domain" description="EamA" evidence="7">
    <location>
        <begin position="11"/>
        <end position="140"/>
    </location>
</feature>
<name>A0A0S2I411_9BACT</name>
<sequence length="304" mass="33728">MYINARRKNFWLILGFVIFWNSGFIGAEFGLPYAGPFTLLFWRYLALSLLLAFYLFLKRDLRWIGWRYARSFMLVGVLAHGVWLTSVLISIDYGVPAGIVALVVALQPLATGALSGSVVGEPTPLTRWIGLIVGFVGVAIPVVTRVDFSNAEDIIAWFIPLLAVVAITIASLIERKIDVKKDYPRIPIDLSLFYQSIATAIAVAIPALFWEELDTQWNGVFISAMIWLILGVSLGAYAIMWLLVERLDATRVASLFYLGPPVTMLMAWIAFGDRVAMVDIVGLLVVFAGVIIAYLKPHSSIQNN</sequence>
<proteinExistence type="inferred from homology"/>
<protein>
    <submittedName>
        <fullName evidence="8">Putative DMT superfamily transporter inner membrane protein</fullName>
    </submittedName>
</protein>
<reference evidence="8 9" key="1">
    <citation type="submission" date="2015-11" db="EMBL/GenBank/DDBJ databases">
        <title>Description and complete genome sequence of a novel strain predominating in hypersaline microbial mats and representing a new family of the Bacteriodetes phylum.</title>
        <authorList>
            <person name="Spring S."/>
            <person name="Bunk B."/>
            <person name="Sproer C."/>
            <person name="Klenk H.-P."/>
        </authorList>
    </citation>
    <scope>NUCLEOTIDE SEQUENCE [LARGE SCALE GENOMIC DNA]</scope>
    <source>
        <strain evidence="8 9">L21-Spi-D4</strain>
    </source>
</reference>
<dbReference type="EMBL" id="CP013118">
    <property type="protein sequence ID" value="ALO16978.1"/>
    <property type="molecule type" value="Genomic_DNA"/>
</dbReference>
<feature type="transmembrane region" description="Helical" evidence="6">
    <location>
        <begin position="154"/>
        <end position="172"/>
    </location>
</feature>
<dbReference type="RefSeq" id="WP_057954313.1">
    <property type="nucleotide sequence ID" value="NZ_CP013118.1"/>
</dbReference>
<dbReference type="Pfam" id="PF00892">
    <property type="entry name" value="EamA"/>
    <property type="match status" value="2"/>
</dbReference>
<evidence type="ECO:0000256" key="3">
    <source>
        <dbReference type="ARBA" id="ARBA00022692"/>
    </source>
</evidence>
<evidence type="ECO:0000256" key="6">
    <source>
        <dbReference type="SAM" id="Phobius"/>
    </source>
</evidence>
<dbReference type="InterPro" id="IPR050638">
    <property type="entry name" value="AA-Vitamin_Transporters"/>
</dbReference>
<feature type="transmembrane region" description="Helical" evidence="6">
    <location>
        <begin position="277"/>
        <end position="295"/>
    </location>
</feature>
<evidence type="ECO:0000256" key="5">
    <source>
        <dbReference type="ARBA" id="ARBA00023136"/>
    </source>
</evidence>
<dbReference type="KEGG" id="blq:L21SP5_03365"/>
<evidence type="ECO:0000256" key="4">
    <source>
        <dbReference type="ARBA" id="ARBA00022989"/>
    </source>
</evidence>
<feature type="transmembrane region" description="Helical" evidence="6">
    <location>
        <begin position="69"/>
        <end position="91"/>
    </location>
</feature>
<feature type="transmembrane region" description="Helical" evidence="6">
    <location>
        <begin position="128"/>
        <end position="148"/>
    </location>
</feature>
<dbReference type="Proteomes" id="UP000064893">
    <property type="component" value="Chromosome"/>
</dbReference>